<evidence type="ECO:0000313" key="1">
    <source>
        <dbReference type="EMBL" id="GFR06818.1"/>
    </source>
</evidence>
<dbReference type="AlphaFoldDB" id="A0A8X6J297"/>
<dbReference type="EMBL" id="BMAO01016180">
    <property type="protein sequence ID" value="GFR06818.1"/>
    <property type="molecule type" value="Genomic_DNA"/>
</dbReference>
<comment type="caution">
    <text evidence="1">The sequence shown here is derived from an EMBL/GenBank/DDBJ whole genome shotgun (WGS) entry which is preliminary data.</text>
</comment>
<keyword evidence="2" id="KW-1185">Reference proteome</keyword>
<evidence type="ECO:0000313" key="2">
    <source>
        <dbReference type="Proteomes" id="UP000887116"/>
    </source>
</evidence>
<gene>
    <name evidence="1" type="ORF">TNCT_63461</name>
</gene>
<organism evidence="1 2">
    <name type="scientific">Trichonephila clavata</name>
    <name type="common">Joro spider</name>
    <name type="synonym">Nephila clavata</name>
    <dbReference type="NCBI Taxonomy" id="2740835"/>
    <lineage>
        <taxon>Eukaryota</taxon>
        <taxon>Metazoa</taxon>
        <taxon>Ecdysozoa</taxon>
        <taxon>Arthropoda</taxon>
        <taxon>Chelicerata</taxon>
        <taxon>Arachnida</taxon>
        <taxon>Araneae</taxon>
        <taxon>Araneomorphae</taxon>
        <taxon>Entelegynae</taxon>
        <taxon>Araneoidea</taxon>
        <taxon>Nephilidae</taxon>
        <taxon>Trichonephila</taxon>
    </lineage>
</organism>
<name>A0A8X6J297_TRICU</name>
<accession>A0A8X6J297</accession>
<dbReference type="Proteomes" id="UP000887116">
    <property type="component" value="Unassembled WGS sequence"/>
</dbReference>
<protein>
    <submittedName>
        <fullName evidence="1">Uncharacterized protein</fullName>
    </submittedName>
</protein>
<reference evidence="1" key="1">
    <citation type="submission" date="2020-07" db="EMBL/GenBank/DDBJ databases">
        <title>Multicomponent nature underlies the extraordinary mechanical properties of spider dragline silk.</title>
        <authorList>
            <person name="Kono N."/>
            <person name="Nakamura H."/>
            <person name="Mori M."/>
            <person name="Yoshida Y."/>
            <person name="Ohtoshi R."/>
            <person name="Malay A.D."/>
            <person name="Moran D.A.P."/>
            <person name="Tomita M."/>
            <person name="Numata K."/>
            <person name="Arakawa K."/>
        </authorList>
    </citation>
    <scope>NUCLEOTIDE SEQUENCE</scope>
</reference>
<sequence>MQSAKKNPKYHPKICSYMFWDNGGFKIRNKTGVSCLRASTTTSFLLHLRRAKNGLVFGAVSCNQVFCMKLGKNRTETIKMLQEFDGDRATKQKQAFMRHKSFPEGRKSVNDDKHLGPLLTSLKDDSVQKVCQGLDKD</sequence>
<proteinExistence type="predicted"/>